<evidence type="ECO:0000256" key="1">
    <source>
        <dbReference type="SAM" id="Phobius"/>
    </source>
</evidence>
<protein>
    <recommendedName>
        <fullName evidence="2">YdbS-like PH domain-containing protein</fullName>
    </recommendedName>
</protein>
<feature type="domain" description="YdbS-like PH" evidence="2">
    <location>
        <begin position="93"/>
        <end position="166"/>
    </location>
</feature>
<feature type="transmembrane region" description="Helical" evidence="1">
    <location>
        <begin position="30"/>
        <end position="52"/>
    </location>
</feature>
<organism evidence="3 4">
    <name type="scientific">Candidatus Uhrbacteria bacterium GW2011_GWC2_41_11</name>
    <dbReference type="NCBI Taxonomy" id="1618985"/>
    <lineage>
        <taxon>Bacteria</taxon>
        <taxon>Candidatus Uhriibacteriota</taxon>
    </lineage>
</organism>
<dbReference type="PANTHER" id="PTHR37938:SF1">
    <property type="entry name" value="BLL0215 PROTEIN"/>
    <property type="match status" value="1"/>
</dbReference>
<evidence type="ECO:0000259" key="2">
    <source>
        <dbReference type="Pfam" id="PF03703"/>
    </source>
</evidence>
<accession>A0A0G0XFQ3</accession>
<evidence type="ECO:0000313" key="3">
    <source>
        <dbReference type="EMBL" id="KKR86577.1"/>
    </source>
</evidence>
<sequence length="189" mass="22055">MMHLDHLPNQRPGEKIQLFLRRYWLAPFEIGFYMIIFYGIPIAAAIIFFPYLEHFLQDPVLGPIIILVGSMYVLGVWLFGFTEFIDYYLDVWIVTNERIINIEQKGLFTRVASEMHLTAIQDVTSEVSGILHTFLHYGNVYVQTAGEKTRFLFRDIPNAESVKEQIIALINESKRNQQESLVHTIQQEM</sequence>
<dbReference type="EMBL" id="LCAH01000011">
    <property type="protein sequence ID" value="KKR86577.1"/>
    <property type="molecule type" value="Genomic_DNA"/>
</dbReference>
<keyword evidence="1" id="KW-0812">Transmembrane</keyword>
<gene>
    <name evidence="3" type="ORF">UU35_C0011G0030</name>
</gene>
<comment type="caution">
    <text evidence="3">The sequence shown here is derived from an EMBL/GenBank/DDBJ whole genome shotgun (WGS) entry which is preliminary data.</text>
</comment>
<reference evidence="3 4" key="1">
    <citation type="journal article" date="2015" name="Nature">
        <title>rRNA introns, odd ribosomes, and small enigmatic genomes across a large radiation of phyla.</title>
        <authorList>
            <person name="Brown C.T."/>
            <person name="Hug L.A."/>
            <person name="Thomas B.C."/>
            <person name="Sharon I."/>
            <person name="Castelle C.J."/>
            <person name="Singh A."/>
            <person name="Wilkins M.J."/>
            <person name="Williams K.H."/>
            <person name="Banfield J.F."/>
        </authorList>
    </citation>
    <scope>NUCLEOTIDE SEQUENCE [LARGE SCALE GENOMIC DNA]</scope>
</reference>
<dbReference type="AlphaFoldDB" id="A0A0G0XFQ3"/>
<proteinExistence type="predicted"/>
<dbReference type="InterPro" id="IPR005182">
    <property type="entry name" value="YdbS-like_PH"/>
</dbReference>
<dbReference type="Pfam" id="PF03703">
    <property type="entry name" value="bPH_2"/>
    <property type="match status" value="1"/>
</dbReference>
<dbReference type="Proteomes" id="UP000034616">
    <property type="component" value="Unassembled WGS sequence"/>
</dbReference>
<name>A0A0G0XFQ3_9BACT</name>
<keyword evidence="1" id="KW-1133">Transmembrane helix</keyword>
<dbReference type="PANTHER" id="PTHR37938">
    <property type="entry name" value="BLL0215 PROTEIN"/>
    <property type="match status" value="1"/>
</dbReference>
<evidence type="ECO:0000313" key="4">
    <source>
        <dbReference type="Proteomes" id="UP000034616"/>
    </source>
</evidence>
<feature type="transmembrane region" description="Helical" evidence="1">
    <location>
        <begin position="64"/>
        <end position="89"/>
    </location>
</feature>
<keyword evidence="1" id="KW-0472">Membrane</keyword>